<accession>A0A3S9W978</accession>
<dbReference type="SUPFAM" id="SSF56300">
    <property type="entry name" value="Metallo-dependent phosphatases"/>
    <property type="match status" value="1"/>
</dbReference>
<dbReference type="AlphaFoldDB" id="A0A3S9W978"/>
<keyword evidence="1 2" id="KW-0732">Signal</keyword>
<keyword evidence="7" id="KW-1185">Reference proteome</keyword>
<feature type="domain" description="Calcineurin-like phosphoesterase" evidence="3">
    <location>
        <begin position="51"/>
        <end position="282"/>
    </location>
</feature>
<keyword evidence="6" id="KW-0378">Hydrolase</keyword>
<organism evidence="6 7">
    <name type="scientific">Microbacterium lemovicicum</name>
    <dbReference type="NCBI Taxonomy" id="1072463"/>
    <lineage>
        <taxon>Bacteria</taxon>
        <taxon>Bacillati</taxon>
        <taxon>Actinomycetota</taxon>
        <taxon>Actinomycetes</taxon>
        <taxon>Micrococcales</taxon>
        <taxon>Microbacteriaceae</taxon>
        <taxon>Microbacterium</taxon>
    </lineage>
</organism>
<dbReference type="GO" id="GO:0005975">
    <property type="term" value="P:carbohydrate metabolic process"/>
    <property type="evidence" value="ECO:0007669"/>
    <property type="project" value="UniProtKB-ARBA"/>
</dbReference>
<evidence type="ECO:0000313" key="7">
    <source>
        <dbReference type="Proteomes" id="UP000276888"/>
    </source>
</evidence>
<evidence type="ECO:0000256" key="1">
    <source>
        <dbReference type="ARBA" id="ARBA00022729"/>
    </source>
</evidence>
<dbReference type="Proteomes" id="UP000276888">
    <property type="component" value="Chromosome"/>
</dbReference>
<dbReference type="PANTHER" id="PTHR11575:SF24">
    <property type="entry name" value="5'-NUCLEOTIDASE"/>
    <property type="match status" value="1"/>
</dbReference>
<dbReference type="GO" id="GO:0030288">
    <property type="term" value="C:outer membrane-bounded periplasmic space"/>
    <property type="evidence" value="ECO:0007669"/>
    <property type="project" value="TreeGrafter"/>
</dbReference>
<dbReference type="Pfam" id="PF02872">
    <property type="entry name" value="5_nucleotid_C"/>
    <property type="match status" value="1"/>
</dbReference>
<evidence type="ECO:0000256" key="2">
    <source>
        <dbReference type="SAM" id="SignalP"/>
    </source>
</evidence>
<dbReference type="Gene3D" id="2.60.40.10">
    <property type="entry name" value="Immunoglobulins"/>
    <property type="match status" value="1"/>
</dbReference>
<name>A0A3S9W978_9MICO</name>
<feature type="domain" description="5'-Nucleotidase C-terminal" evidence="4">
    <location>
        <begin position="397"/>
        <end position="548"/>
    </location>
</feature>
<reference evidence="6 7" key="1">
    <citation type="submission" date="2018-08" db="EMBL/GenBank/DDBJ databases">
        <title>Microbacterium lemovicicum sp. nov., a bacterium isolated from a natural uranium-rich soil.</title>
        <authorList>
            <person name="ORTET P."/>
        </authorList>
    </citation>
    <scope>NUCLEOTIDE SEQUENCE [LARGE SCALE GENOMIC DNA]</scope>
    <source>
        <strain evidence="6 7">Viu22</strain>
    </source>
</reference>
<dbReference type="KEGG" id="mlv:CVS47_01222"/>
<evidence type="ECO:0000259" key="5">
    <source>
        <dbReference type="Pfam" id="PF16640"/>
    </source>
</evidence>
<keyword evidence="6" id="KW-0255">Endonuclease</keyword>
<dbReference type="Pfam" id="PF16640">
    <property type="entry name" value="Big_3_5"/>
    <property type="match status" value="1"/>
</dbReference>
<evidence type="ECO:0000259" key="4">
    <source>
        <dbReference type="Pfam" id="PF02872"/>
    </source>
</evidence>
<dbReference type="PANTHER" id="PTHR11575">
    <property type="entry name" value="5'-NUCLEOTIDASE-RELATED"/>
    <property type="match status" value="1"/>
</dbReference>
<protein>
    <submittedName>
        <fullName evidence="6">Endonuclease YhcR</fullName>
        <ecNumber evidence="6">3.1.31.-</ecNumber>
    </submittedName>
</protein>
<dbReference type="GO" id="GO:0008768">
    <property type="term" value="F:UDP-sugar diphosphatase activity"/>
    <property type="evidence" value="ECO:0007669"/>
    <property type="project" value="TreeGrafter"/>
</dbReference>
<dbReference type="InterPro" id="IPR008334">
    <property type="entry name" value="5'-Nucleotdase_C"/>
</dbReference>
<gene>
    <name evidence="6" type="primary">yhcR_1</name>
    <name evidence="6" type="ORF">CVS47_01222</name>
</gene>
<dbReference type="InterPro" id="IPR006179">
    <property type="entry name" value="5_nucleotidase/apyrase"/>
</dbReference>
<dbReference type="Gene3D" id="3.90.780.10">
    <property type="entry name" value="5'-Nucleotidase, C-terminal domain"/>
    <property type="match status" value="1"/>
</dbReference>
<feature type="signal peptide" evidence="2">
    <location>
        <begin position="1"/>
        <end position="40"/>
    </location>
</feature>
<dbReference type="InterPro" id="IPR004843">
    <property type="entry name" value="Calcineurin-like_PHP"/>
</dbReference>
<keyword evidence="6" id="KW-0540">Nuclease</keyword>
<dbReference type="GO" id="GO:0008253">
    <property type="term" value="F:5'-nucleotidase activity"/>
    <property type="evidence" value="ECO:0007669"/>
    <property type="project" value="TreeGrafter"/>
</dbReference>
<feature type="domain" description="Bacterial Ig-like" evidence="5">
    <location>
        <begin position="703"/>
        <end position="781"/>
    </location>
</feature>
<dbReference type="InterPro" id="IPR036907">
    <property type="entry name" value="5'-Nucleotdase_C_sf"/>
</dbReference>
<dbReference type="EMBL" id="CP031423">
    <property type="protein sequence ID" value="AZS36615.1"/>
    <property type="molecule type" value="Genomic_DNA"/>
</dbReference>
<sequence length="784" mass="80043">MHSRPSVTSRRSRGLRLGAGAVATIAALGAGLLAAPAAQAADPVTIDLVTVNDFHGRIEASAPAGGIAAIATAVNGIRASNPNTIFAAAGDMIGASTFTSFIQQDTPTIETLNAAGLDVSSVGNHEFDRGWSDLVGRVQPLALWEYLGANVYDRATGQPALPSYYVKDVDGVKVGFIGAVTNELPSLVNPAGIADLDIRDVTTEVNRAAAELTDGTDTGLGDGGVGLAGPDANLEADVIVLLVHEGAATPAVESATDPASPFGRIVNGASPKIDAIVSGHTHLAYNHQIPFEGGQLATRPVISSGQYGEKFSDMKITYDREAGALVSMANTTFDMYTTPAGSTTPVANYAPDGPIAALVQQAVDAAAVPGAKQLGTITADFNRALQPGTDAQGNPANVENRGGESTLGNFVADVQLWSAQRTDASTAVAFMNPGGLRANLTFAPDGVLTYKEAAAVQPFANTLVNVTMTGDQIRQALEQQWQPSTAARPFLKLGVSKSLTYTFDPAAAAGSRITSMTLNGSPVDPTASYRVVVNSFLAAGGDNFPAFAAGTAKTDTGKVDLESMVDYMADAGTVSPDLAQRAVGVSLSAPGPQGYVGGTSLTADLSSLDFTTSETAAGTVSVTIGDAPAVTATIDRTLTVANDLTGRASVTVPVPTGVSGAVPLTITTPSGTSVSLPITVYQEPVVETSPTVTIGYPGKLLVRAGSSLPYTVLVFASGETPTGEVTVYDGSKVVATAVLTEADRGRVKVTVKGLSRGLHLLSATYGGSDTLEPSRGPALPVLVW</sequence>
<dbReference type="RefSeq" id="WP_127095292.1">
    <property type="nucleotide sequence ID" value="NZ_CP031423.1"/>
</dbReference>
<dbReference type="InterPro" id="IPR029052">
    <property type="entry name" value="Metallo-depent_PP-like"/>
</dbReference>
<dbReference type="GO" id="GO:0009166">
    <property type="term" value="P:nucleotide catabolic process"/>
    <property type="evidence" value="ECO:0007669"/>
    <property type="project" value="InterPro"/>
</dbReference>
<dbReference type="InterPro" id="IPR013783">
    <property type="entry name" value="Ig-like_fold"/>
</dbReference>
<evidence type="ECO:0000313" key="6">
    <source>
        <dbReference type="EMBL" id="AZS36615.1"/>
    </source>
</evidence>
<dbReference type="Pfam" id="PF00149">
    <property type="entry name" value="Metallophos"/>
    <property type="match status" value="1"/>
</dbReference>
<feature type="chain" id="PRO_5019262982" evidence="2">
    <location>
        <begin position="41"/>
        <end position="784"/>
    </location>
</feature>
<dbReference type="Gene3D" id="3.60.21.10">
    <property type="match status" value="1"/>
</dbReference>
<proteinExistence type="predicted"/>
<dbReference type="OrthoDB" id="1016457at2"/>
<dbReference type="InterPro" id="IPR032109">
    <property type="entry name" value="Big_3_5"/>
</dbReference>
<dbReference type="EC" id="3.1.31.-" evidence="6"/>
<dbReference type="PRINTS" id="PR01607">
    <property type="entry name" value="APYRASEFAMLY"/>
</dbReference>
<dbReference type="GO" id="GO:0004519">
    <property type="term" value="F:endonuclease activity"/>
    <property type="evidence" value="ECO:0007669"/>
    <property type="project" value="UniProtKB-KW"/>
</dbReference>
<evidence type="ECO:0000259" key="3">
    <source>
        <dbReference type="Pfam" id="PF00149"/>
    </source>
</evidence>
<dbReference type="SUPFAM" id="SSF55816">
    <property type="entry name" value="5'-nucleotidase (syn. UDP-sugar hydrolase), C-terminal domain"/>
    <property type="match status" value="1"/>
</dbReference>